<reference evidence="1" key="1">
    <citation type="submission" date="2021-08" db="EMBL/GenBank/DDBJ databases">
        <title>The first chromosome-level gecko genome reveals the dynamic sex chromosomes of Neotropical dwarf geckos (Sphaerodactylidae: Sphaerodactylus).</title>
        <authorList>
            <person name="Pinto B.J."/>
            <person name="Keating S.E."/>
            <person name="Gamble T."/>
        </authorList>
    </citation>
    <scope>NUCLEOTIDE SEQUENCE</scope>
    <source>
        <strain evidence="1">TG3544</strain>
    </source>
</reference>
<gene>
    <name evidence="1" type="ORF">K3G42_015988</name>
</gene>
<comment type="caution">
    <text evidence="1">The sequence shown here is derived from an EMBL/GenBank/DDBJ whole genome shotgun (WGS) entry which is preliminary data.</text>
</comment>
<evidence type="ECO:0000313" key="1">
    <source>
        <dbReference type="EMBL" id="KAH7989893.1"/>
    </source>
</evidence>
<accession>A0ACB8ECF2</accession>
<proteinExistence type="predicted"/>
<organism evidence="1 2">
    <name type="scientific">Sphaerodactylus townsendi</name>
    <dbReference type="NCBI Taxonomy" id="933632"/>
    <lineage>
        <taxon>Eukaryota</taxon>
        <taxon>Metazoa</taxon>
        <taxon>Chordata</taxon>
        <taxon>Craniata</taxon>
        <taxon>Vertebrata</taxon>
        <taxon>Euteleostomi</taxon>
        <taxon>Lepidosauria</taxon>
        <taxon>Squamata</taxon>
        <taxon>Bifurcata</taxon>
        <taxon>Gekkota</taxon>
        <taxon>Sphaerodactylidae</taxon>
        <taxon>Sphaerodactylus</taxon>
    </lineage>
</organism>
<dbReference type="EMBL" id="CM037627">
    <property type="protein sequence ID" value="KAH7989893.1"/>
    <property type="molecule type" value="Genomic_DNA"/>
</dbReference>
<sequence>MVASPQLLVGWNLTFLTEPKHRWIITRVRCNALPTALFDGRSQNIPTHDRHLNMPETSVVSLLSAPNTPALESDSKPTNLYNLKLVQMLDCGHHEDIDSIAIFILQVLKMRDSSP</sequence>
<protein>
    <submittedName>
        <fullName evidence="1">Uncharacterized protein</fullName>
    </submittedName>
</protein>
<dbReference type="Proteomes" id="UP000827872">
    <property type="component" value="Linkage Group LG14"/>
</dbReference>
<keyword evidence="2" id="KW-1185">Reference proteome</keyword>
<name>A0ACB8ECF2_9SAUR</name>
<evidence type="ECO:0000313" key="2">
    <source>
        <dbReference type="Proteomes" id="UP000827872"/>
    </source>
</evidence>